<accession>A0A5J4S855</accession>
<sequence length="44" mass="4917">MSGLTTQIVELKRLTHELLCLGTDGSAVYSDKFCRLNEAVLYKV</sequence>
<proteinExistence type="predicted"/>
<dbReference type="Gene3D" id="1.25.40.810">
    <property type="entry name" value="UpxZ"/>
    <property type="match status" value="1"/>
</dbReference>
<dbReference type="EMBL" id="SNRY01000359">
    <property type="protein sequence ID" value="KAA6341882.1"/>
    <property type="molecule type" value="Genomic_DNA"/>
</dbReference>
<protein>
    <submittedName>
        <fullName evidence="1">Uncharacterized protein</fullName>
    </submittedName>
</protein>
<dbReference type="Pfam" id="PF06603">
    <property type="entry name" value="UpxZ"/>
    <property type="match status" value="1"/>
</dbReference>
<evidence type="ECO:0000313" key="1">
    <source>
        <dbReference type="EMBL" id="KAA6341882.1"/>
    </source>
</evidence>
<gene>
    <name evidence="1" type="ORF">EZS27_010328</name>
</gene>
<dbReference type="InterPro" id="IPR010570">
    <property type="entry name" value="UpxZ_fam"/>
</dbReference>
<name>A0A5J4S855_9ZZZZ</name>
<dbReference type="InterPro" id="IPR038533">
    <property type="entry name" value="UpxZ_sf"/>
</dbReference>
<organism evidence="1">
    <name type="scientific">termite gut metagenome</name>
    <dbReference type="NCBI Taxonomy" id="433724"/>
    <lineage>
        <taxon>unclassified sequences</taxon>
        <taxon>metagenomes</taxon>
        <taxon>organismal metagenomes</taxon>
    </lineage>
</organism>
<dbReference type="AlphaFoldDB" id="A0A5J4S855"/>
<comment type="caution">
    <text evidence="1">The sequence shown here is derived from an EMBL/GenBank/DDBJ whole genome shotgun (WGS) entry which is preliminary data.</text>
</comment>
<reference evidence="1" key="1">
    <citation type="submission" date="2019-03" db="EMBL/GenBank/DDBJ databases">
        <title>Single cell metagenomics reveals metabolic interactions within the superorganism composed of flagellate Streblomastix strix and complex community of Bacteroidetes bacteria on its surface.</title>
        <authorList>
            <person name="Treitli S.C."/>
            <person name="Kolisko M."/>
            <person name="Husnik F."/>
            <person name="Keeling P."/>
            <person name="Hampl V."/>
        </authorList>
    </citation>
    <scope>NUCLEOTIDE SEQUENCE</scope>
    <source>
        <strain evidence="1">STM</strain>
    </source>
</reference>